<dbReference type="HOGENOM" id="CLU_145353_0_0_4"/>
<dbReference type="KEGG" id="sdr:SCD_n00046"/>
<dbReference type="STRING" id="1163617.SCD_n00046"/>
<name>S6A9D0_SULDS</name>
<dbReference type="AlphaFoldDB" id="S6A9D0"/>
<feature type="signal peptide" evidence="2">
    <location>
        <begin position="1"/>
        <end position="18"/>
    </location>
</feature>
<dbReference type="Proteomes" id="UP000015559">
    <property type="component" value="Chromosome"/>
</dbReference>
<evidence type="ECO:0000313" key="4">
    <source>
        <dbReference type="Proteomes" id="UP000015559"/>
    </source>
</evidence>
<dbReference type="Pfam" id="PF11191">
    <property type="entry name" value="DUF2782"/>
    <property type="match status" value="1"/>
</dbReference>
<sequence>MRALIATLLLVLALPVHAEGAKSLPKDLQPIPEPPAAPAGMELDPAFEPQVTIIKRGEEKVEEYRIGGKLYMLKVTPPHGVSYYLVDHKGDGQFSRQDNLDSGVRVPQWVLIRF</sequence>
<proteinExistence type="predicted"/>
<dbReference type="RefSeq" id="WP_009207160.1">
    <property type="nucleotide sequence ID" value="NC_022357.1"/>
</dbReference>
<evidence type="ECO:0000256" key="1">
    <source>
        <dbReference type="SAM" id="MobiDB-lite"/>
    </source>
</evidence>
<gene>
    <name evidence="3" type="ORF">SCD_n00046</name>
</gene>
<dbReference type="EMBL" id="AP013066">
    <property type="protein sequence ID" value="BAN33895.1"/>
    <property type="molecule type" value="Genomic_DNA"/>
</dbReference>
<reference evidence="3 4" key="1">
    <citation type="journal article" date="2012" name="Appl. Environ. Microbiol.">
        <title>Draft genome sequence of a psychrotolerant sulfur-oxidizing bacterium, Sulfuricella denitrificans skB26, and proteomic insights into cold adaptation.</title>
        <authorList>
            <person name="Watanabe T."/>
            <person name="Kojima H."/>
            <person name="Fukui M."/>
        </authorList>
    </citation>
    <scope>NUCLEOTIDE SEQUENCE [LARGE SCALE GENOMIC DNA]</scope>
    <source>
        <strain evidence="4">skB26</strain>
    </source>
</reference>
<organism evidence="3 4">
    <name type="scientific">Sulfuricella denitrificans (strain DSM 22764 / NBRC 105220 / skB26)</name>
    <dbReference type="NCBI Taxonomy" id="1163617"/>
    <lineage>
        <taxon>Bacteria</taxon>
        <taxon>Pseudomonadati</taxon>
        <taxon>Pseudomonadota</taxon>
        <taxon>Betaproteobacteria</taxon>
        <taxon>Nitrosomonadales</taxon>
        <taxon>Sulfuricellaceae</taxon>
        <taxon>Sulfuricella</taxon>
    </lineage>
</organism>
<dbReference type="OrthoDB" id="5296182at2"/>
<feature type="chain" id="PRO_5004535902" description="DUF2782 domain-containing protein" evidence="2">
    <location>
        <begin position="19"/>
        <end position="114"/>
    </location>
</feature>
<evidence type="ECO:0000256" key="2">
    <source>
        <dbReference type="SAM" id="SignalP"/>
    </source>
</evidence>
<protein>
    <recommendedName>
        <fullName evidence="5">DUF2782 domain-containing protein</fullName>
    </recommendedName>
</protein>
<keyword evidence="4" id="KW-1185">Reference proteome</keyword>
<dbReference type="InterPro" id="IPR021357">
    <property type="entry name" value="DUF2782"/>
</dbReference>
<feature type="region of interest" description="Disordered" evidence="1">
    <location>
        <begin position="23"/>
        <end position="43"/>
    </location>
</feature>
<evidence type="ECO:0000313" key="3">
    <source>
        <dbReference type="EMBL" id="BAN33895.1"/>
    </source>
</evidence>
<dbReference type="eggNOG" id="ENOG5032ZXK">
    <property type="taxonomic scope" value="Bacteria"/>
</dbReference>
<evidence type="ECO:0008006" key="5">
    <source>
        <dbReference type="Google" id="ProtNLM"/>
    </source>
</evidence>
<keyword evidence="2" id="KW-0732">Signal</keyword>
<accession>S6A9D0</accession>
<dbReference type="Gene3D" id="2.20.130.30">
    <property type="entry name" value="Protein of unknown function DUF2782"/>
    <property type="match status" value="1"/>
</dbReference>